<sequence>MRRRFGRWLFMAIAIPVAAALLGRIADEVEARQGADSKVAKGLRVGKGILRPGA</sequence>
<reference evidence="2" key="1">
    <citation type="submission" date="2016-10" db="EMBL/GenBank/DDBJ databases">
        <authorList>
            <person name="Varghese N."/>
        </authorList>
    </citation>
    <scope>NUCLEOTIDE SEQUENCE [LARGE SCALE GENOMIC DNA]</scope>
    <source>
        <strain evidence="2">DSM 24868</strain>
    </source>
</reference>
<accession>A0A1H7ALP0</accession>
<dbReference type="RefSeq" id="WP_161786635.1">
    <property type="nucleotide sequence ID" value="NZ_BBLU01000011.1"/>
</dbReference>
<dbReference type="EMBL" id="FNZI01000007">
    <property type="protein sequence ID" value="SEJ66581.1"/>
    <property type="molecule type" value="Genomic_DNA"/>
</dbReference>
<dbReference type="Proteomes" id="UP000183315">
    <property type="component" value="Unassembled WGS sequence"/>
</dbReference>
<dbReference type="STRING" id="1043493.SAMN05421637_2607"/>
<dbReference type="AlphaFoldDB" id="A0A1H7ALP0"/>
<keyword evidence="2" id="KW-1185">Reference proteome</keyword>
<organism evidence="1 2">
    <name type="scientific">Demequina mangrovi</name>
    <dbReference type="NCBI Taxonomy" id="1043493"/>
    <lineage>
        <taxon>Bacteria</taxon>
        <taxon>Bacillati</taxon>
        <taxon>Actinomycetota</taxon>
        <taxon>Actinomycetes</taxon>
        <taxon>Micrococcales</taxon>
        <taxon>Demequinaceae</taxon>
        <taxon>Demequina</taxon>
    </lineage>
</organism>
<evidence type="ECO:0000313" key="1">
    <source>
        <dbReference type="EMBL" id="SEJ66581.1"/>
    </source>
</evidence>
<evidence type="ECO:0000313" key="2">
    <source>
        <dbReference type="Proteomes" id="UP000183315"/>
    </source>
</evidence>
<protein>
    <submittedName>
        <fullName evidence="1">Uncharacterized protein</fullName>
    </submittedName>
</protein>
<name>A0A1H7ALP0_9MICO</name>
<gene>
    <name evidence="1" type="ORF">SAMN05421637_2607</name>
</gene>
<proteinExistence type="predicted"/>